<evidence type="ECO:0000313" key="1">
    <source>
        <dbReference type="EMBL" id="KAH7009210.1"/>
    </source>
</evidence>
<dbReference type="GeneID" id="70178478"/>
<protein>
    <submittedName>
        <fullName evidence="1">Uncharacterized protein</fullName>
    </submittedName>
</protein>
<gene>
    <name evidence="1" type="ORF">B0I36DRAFT_212206</name>
</gene>
<dbReference type="Proteomes" id="UP000756346">
    <property type="component" value="Unassembled WGS sequence"/>
</dbReference>
<keyword evidence="2" id="KW-1185">Reference proteome</keyword>
<accession>A0A9P8XR69</accession>
<dbReference type="Pfam" id="PF21087">
    <property type="entry name" value="Glyco_hydro_134"/>
    <property type="match status" value="1"/>
</dbReference>
<dbReference type="AlphaFoldDB" id="A0A9P8XR69"/>
<organism evidence="1 2">
    <name type="scientific">Microdochium trichocladiopsis</name>
    <dbReference type="NCBI Taxonomy" id="1682393"/>
    <lineage>
        <taxon>Eukaryota</taxon>
        <taxon>Fungi</taxon>
        <taxon>Dikarya</taxon>
        <taxon>Ascomycota</taxon>
        <taxon>Pezizomycotina</taxon>
        <taxon>Sordariomycetes</taxon>
        <taxon>Xylariomycetidae</taxon>
        <taxon>Xylariales</taxon>
        <taxon>Microdochiaceae</taxon>
        <taxon>Microdochium</taxon>
    </lineage>
</organism>
<feature type="non-terminal residue" evidence="1">
    <location>
        <position position="69"/>
    </location>
</feature>
<feature type="non-terminal residue" evidence="1">
    <location>
        <position position="1"/>
    </location>
</feature>
<evidence type="ECO:0000313" key="2">
    <source>
        <dbReference type="Proteomes" id="UP000756346"/>
    </source>
</evidence>
<proteinExistence type="predicted"/>
<dbReference type="RefSeq" id="XP_046003871.1">
    <property type="nucleotide sequence ID" value="XM_046148932.1"/>
</dbReference>
<comment type="caution">
    <text evidence="1">The sequence shown here is derived from an EMBL/GenBank/DDBJ whole genome shotgun (WGS) entry which is preliminary data.</text>
</comment>
<sequence>RDLHADVASRWDCQNYYGYDRWFAGQRNGASGLSNLNTEYIRRYKEAIPWIQGRIVSNSRYRTDNTKFW</sequence>
<dbReference type="EMBL" id="JAGTJQ010000019">
    <property type="protein sequence ID" value="KAH7009210.1"/>
    <property type="molecule type" value="Genomic_DNA"/>
</dbReference>
<dbReference type="InterPro" id="IPR049168">
    <property type="entry name" value="Glyco_hydro_134"/>
</dbReference>
<reference evidence="1" key="1">
    <citation type="journal article" date="2021" name="Nat. Commun.">
        <title>Genetic determinants of endophytism in the Arabidopsis root mycobiome.</title>
        <authorList>
            <person name="Mesny F."/>
            <person name="Miyauchi S."/>
            <person name="Thiergart T."/>
            <person name="Pickel B."/>
            <person name="Atanasova L."/>
            <person name="Karlsson M."/>
            <person name="Huettel B."/>
            <person name="Barry K.W."/>
            <person name="Haridas S."/>
            <person name="Chen C."/>
            <person name="Bauer D."/>
            <person name="Andreopoulos W."/>
            <person name="Pangilinan J."/>
            <person name="LaButti K."/>
            <person name="Riley R."/>
            <person name="Lipzen A."/>
            <person name="Clum A."/>
            <person name="Drula E."/>
            <person name="Henrissat B."/>
            <person name="Kohler A."/>
            <person name="Grigoriev I.V."/>
            <person name="Martin F.M."/>
            <person name="Hacquard S."/>
        </authorList>
    </citation>
    <scope>NUCLEOTIDE SEQUENCE</scope>
    <source>
        <strain evidence="1">MPI-CAGE-CH-0230</strain>
    </source>
</reference>
<name>A0A9P8XR69_9PEZI</name>
<dbReference type="OrthoDB" id="2888121at2759"/>